<reference evidence="2" key="1">
    <citation type="submission" date="2021-02" db="EMBL/GenBank/DDBJ databases">
        <authorList>
            <person name="Palmer J.M."/>
        </authorList>
    </citation>
    <scope>NUCLEOTIDE SEQUENCE</scope>
    <source>
        <strain evidence="2">SCRP734</strain>
    </source>
</reference>
<protein>
    <submittedName>
        <fullName evidence="2">Uncharacterized protein</fullName>
    </submittedName>
</protein>
<gene>
    <name evidence="2" type="ORF">PHYPSEUDO_006773</name>
</gene>
<sequence length="106" mass="10920">MSAIASYGGFTITDTPNGSGFCTSGGYYPAASMMREEAPRPLYSTEPAAAPAWAANATSAATMPRLLSNPPVVTSEMKLEHVLPPGPSTLAPYGNGQAGQANPQFQ</sequence>
<keyword evidence="3" id="KW-1185">Reference proteome</keyword>
<proteinExistence type="predicted"/>
<dbReference type="Proteomes" id="UP000694044">
    <property type="component" value="Unassembled WGS sequence"/>
</dbReference>
<accession>A0A8T1VHT4</accession>
<name>A0A8T1VHT4_9STRA</name>
<dbReference type="EMBL" id="JAGDFM010000277">
    <property type="protein sequence ID" value="KAG7380772.1"/>
    <property type="molecule type" value="Genomic_DNA"/>
</dbReference>
<dbReference type="AlphaFoldDB" id="A0A8T1VHT4"/>
<comment type="caution">
    <text evidence="2">The sequence shown here is derived from an EMBL/GenBank/DDBJ whole genome shotgun (WGS) entry which is preliminary data.</text>
</comment>
<organism evidence="2 3">
    <name type="scientific">Phytophthora pseudosyringae</name>
    <dbReference type="NCBI Taxonomy" id="221518"/>
    <lineage>
        <taxon>Eukaryota</taxon>
        <taxon>Sar</taxon>
        <taxon>Stramenopiles</taxon>
        <taxon>Oomycota</taxon>
        <taxon>Peronosporomycetes</taxon>
        <taxon>Peronosporales</taxon>
        <taxon>Peronosporaceae</taxon>
        <taxon>Phytophthora</taxon>
    </lineage>
</organism>
<evidence type="ECO:0000313" key="2">
    <source>
        <dbReference type="EMBL" id="KAG7380772.1"/>
    </source>
</evidence>
<feature type="region of interest" description="Disordered" evidence="1">
    <location>
        <begin position="83"/>
        <end position="106"/>
    </location>
</feature>
<evidence type="ECO:0000256" key="1">
    <source>
        <dbReference type="SAM" id="MobiDB-lite"/>
    </source>
</evidence>
<evidence type="ECO:0000313" key="3">
    <source>
        <dbReference type="Proteomes" id="UP000694044"/>
    </source>
</evidence>